<keyword evidence="7" id="KW-0443">Lipid metabolism</keyword>
<evidence type="ECO:0000256" key="6">
    <source>
        <dbReference type="ARBA" id="ARBA00022963"/>
    </source>
</evidence>
<evidence type="ECO:0000256" key="22">
    <source>
        <dbReference type="ARBA" id="ARBA00052289"/>
    </source>
</evidence>
<feature type="active site" description="Charge relay system" evidence="37">
    <location>
        <position position="218"/>
    </location>
</feature>
<keyword evidence="5 41" id="KW-0378">Hydrolase</keyword>
<evidence type="ECO:0000256" key="24">
    <source>
        <dbReference type="ARBA" id="ARBA00052426"/>
    </source>
</evidence>
<comment type="catalytic activity">
    <reaction evidence="16">
        <text>(5Z,8Z,11Z,14Z)-eicosatetraenamide + H2O = (5Z,8Z,11Z,14Z)-eicosatetraenoate + NH4(+)</text>
        <dbReference type="Rhea" id="RHEA:63016"/>
        <dbReference type="ChEBI" id="CHEBI:15377"/>
        <dbReference type="ChEBI" id="CHEBI:28938"/>
        <dbReference type="ChEBI" id="CHEBI:32395"/>
        <dbReference type="ChEBI" id="CHEBI:137830"/>
    </reaction>
    <physiologicalReaction direction="left-to-right" evidence="16">
        <dbReference type="Rhea" id="RHEA:63017"/>
    </physiologicalReaction>
</comment>
<dbReference type="GO" id="GO:0017064">
    <property type="term" value="F:fatty acid amide hydrolase activity"/>
    <property type="evidence" value="ECO:0007669"/>
    <property type="project" value="UniProtKB-EC"/>
</dbReference>
<keyword evidence="4" id="KW-0597">Phosphoprotein</keyword>
<dbReference type="PANTHER" id="PTHR45847">
    <property type="entry name" value="FATTY ACID AMIDE HYDROLASE"/>
    <property type="match status" value="1"/>
</dbReference>
<comment type="catalytic activity">
    <reaction evidence="19">
        <text>N-octadecanoyl ethanolamine + H2O = octadecanoate + ethanolamine</text>
        <dbReference type="Rhea" id="RHEA:63124"/>
        <dbReference type="ChEBI" id="CHEBI:15377"/>
        <dbReference type="ChEBI" id="CHEBI:25629"/>
        <dbReference type="ChEBI" id="CHEBI:57603"/>
        <dbReference type="ChEBI" id="CHEBI:85299"/>
    </reaction>
    <physiologicalReaction direction="left-to-right" evidence="19">
        <dbReference type="Rhea" id="RHEA:63125"/>
    </physiologicalReaction>
</comment>
<comment type="catalytic activity">
    <reaction evidence="1">
        <text>(9Z)-octadecenamide + H2O = (9Z)-octadecenoate + NH4(+)</text>
        <dbReference type="Rhea" id="RHEA:26506"/>
        <dbReference type="ChEBI" id="CHEBI:15377"/>
        <dbReference type="ChEBI" id="CHEBI:28938"/>
        <dbReference type="ChEBI" id="CHEBI:30823"/>
        <dbReference type="ChEBI" id="CHEBI:116314"/>
        <dbReference type="EC" id="3.5.1.99"/>
    </reaction>
    <physiologicalReaction direction="left-to-right" evidence="1">
        <dbReference type="Rhea" id="RHEA:26507"/>
    </physiologicalReaction>
</comment>
<evidence type="ECO:0000256" key="1">
    <source>
        <dbReference type="ARBA" id="ARBA00000208"/>
    </source>
</evidence>
<comment type="catalytic activity">
    <reaction evidence="25">
        <text>N-docosanoyl-ethanolamine + H2O = docosanoate + ethanolamine</text>
        <dbReference type="Rhea" id="RHEA:63128"/>
        <dbReference type="ChEBI" id="CHEBI:15377"/>
        <dbReference type="ChEBI" id="CHEBI:23858"/>
        <dbReference type="ChEBI" id="CHEBI:57603"/>
        <dbReference type="ChEBI" id="CHEBI:146186"/>
    </reaction>
    <physiologicalReaction direction="left-to-right" evidence="25">
        <dbReference type="Rhea" id="RHEA:63129"/>
    </physiologicalReaction>
</comment>
<comment type="catalytic activity">
    <reaction evidence="24">
        <text>(9Z,12Z)-octadecadienamide + H2O = (9Z,12Z)-octadecadienoate + NH4(+)</text>
        <dbReference type="Rhea" id="RHEA:63020"/>
        <dbReference type="ChEBI" id="CHEBI:15377"/>
        <dbReference type="ChEBI" id="CHEBI:28938"/>
        <dbReference type="ChEBI" id="CHEBI:30245"/>
        <dbReference type="ChEBI" id="CHEBI:82984"/>
    </reaction>
    <physiologicalReaction direction="left-to-right" evidence="24">
        <dbReference type="Rhea" id="RHEA:63021"/>
    </physiologicalReaction>
</comment>
<evidence type="ECO:0000256" key="14">
    <source>
        <dbReference type="ARBA" id="ARBA00050766"/>
    </source>
</evidence>
<comment type="catalytic activity">
    <reaction evidence="15">
        <text>N-(15Z-tetracosenoyl)-ethanolamine + H2O = (15Z)-tetracosenoate + ethanolamine</text>
        <dbReference type="Rhea" id="RHEA:63144"/>
        <dbReference type="ChEBI" id="CHEBI:15377"/>
        <dbReference type="ChEBI" id="CHEBI:32392"/>
        <dbReference type="ChEBI" id="CHEBI:57603"/>
        <dbReference type="ChEBI" id="CHEBI:146187"/>
    </reaction>
    <physiologicalReaction direction="left-to-right" evidence="15">
        <dbReference type="Rhea" id="RHEA:63145"/>
    </physiologicalReaction>
</comment>
<feature type="active site" description="Acyl-ester intermediate" evidence="37">
    <location>
        <position position="242"/>
    </location>
</feature>
<dbReference type="FunFam" id="3.90.1300.10:FF:000001">
    <property type="entry name" value="Fatty-acid amide hydrolase 1"/>
    <property type="match status" value="1"/>
</dbReference>
<comment type="catalytic activity">
    <reaction evidence="12">
        <text>(11Z,14Z)-eicosadienamide + H2O = (11Z,14Z)-eicosadienoate + NH4(+)</text>
        <dbReference type="Rhea" id="RHEA:63004"/>
        <dbReference type="ChEBI" id="CHEBI:15377"/>
        <dbReference type="ChEBI" id="CHEBI:28938"/>
        <dbReference type="ChEBI" id="CHEBI:77220"/>
        <dbReference type="ChEBI" id="CHEBI:146165"/>
    </reaction>
    <physiologicalReaction direction="left-to-right" evidence="12">
        <dbReference type="Rhea" id="RHEA:63005"/>
    </physiologicalReaction>
</comment>
<comment type="catalytic activity">
    <reaction evidence="11">
        <text>N-(5Z,8Z,11Z,14Z-eicosatetraenoyl)-L-serine + H2O = (5Z,8Z,11Z,14Z)-eicosatetraenoate + L-serine</text>
        <dbReference type="Rhea" id="RHEA:64116"/>
        <dbReference type="ChEBI" id="CHEBI:15377"/>
        <dbReference type="ChEBI" id="CHEBI:32395"/>
        <dbReference type="ChEBI" id="CHEBI:33384"/>
        <dbReference type="ChEBI" id="CHEBI:149697"/>
    </reaction>
    <physiologicalReaction direction="left-to-right" evidence="11">
        <dbReference type="Rhea" id="RHEA:64117"/>
    </physiologicalReaction>
</comment>
<evidence type="ECO:0000256" key="7">
    <source>
        <dbReference type="ARBA" id="ARBA00023098"/>
    </source>
</evidence>
<gene>
    <name evidence="41" type="primary">Faah-001</name>
</gene>
<dbReference type="EMBL" id="LR784994">
    <property type="protein sequence ID" value="CAB3244153.1"/>
    <property type="molecule type" value="mRNA"/>
</dbReference>
<dbReference type="Gene3D" id="3.90.1300.10">
    <property type="entry name" value="Amidase signature (AS) domain"/>
    <property type="match status" value="1"/>
</dbReference>
<evidence type="ECO:0000256" key="35">
    <source>
        <dbReference type="ARBA" id="ARBA00077157"/>
    </source>
</evidence>
<feature type="active site" description="Charge relay system" evidence="37">
    <location>
        <position position="143"/>
    </location>
</feature>
<feature type="domain" description="Amidase" evidence="40">
    <location>
        <begin position="93"/>
        <end position="567"/>
    </location>
</feature>
<evidence type="ECO:0000313" key="41">
    <source>
        <dbReference type="EMBL" id="CAB3244153.1"/>
    </source>
</evidence>
<evidence type="ECO:0000256" key="10">
    <source>
        <dbReference type="ARBA" id="ARBA00048606"/>
    </source>
</evidence>
<dbReference type="Pfam" id="PF01425">
    <property type="entry name" value="Amidase"/>
    <property type="match status" value="1"/>
</dbReference>
<sequence length="580" mass="64099">MSEVATLYGIRSIRASCISAFLVGGTSILILRWLKYQRLQSKIRQKKMKEDDVIDKCLKQLHDKEQDAAIILEKDAKEIILALQRGELDLQSVLDAFLLKACAVTKKYNCVTSVMSSAEKNLKTLEQANASEMPLFGLPVSLKESFKTQGMDSTIGLSQYIGKPELEDAVLVKVLRHCGAVPFVKTNLPQLMLSFSSCNPIYGETSNPHKLGFTPGGSSAGEGSLIGAGGSLLGFGTDIAGSIRQPAHMCGICGFKPTMNRLSKQGLQGSLPGQTLISATLGPMARDVETLVLAMKTLLCPTMFKLDPSVPPMLFNTEVYTTKRKLCIGFYTDDGYNKPIPAVQRAVKKAKQALELAGHKLIPFQVPKIDEAMRIFTAAVYGDGGKMTLNRLKGEVEEPRLKSLYRKWRMPSVFRWIITFYLSLKSPRIAKDFLLHGGESCTVDRLWKLECEAAKYKKDFFDLWESKEVELDGIICPPFPVVAGPYKHFENMTALMSYTALYNLVNCPAGVLPVTKVTQADIDQLHDFSGHYGDAWDANVKDACRQSVGMPVGVQCVAKPWQDEMCLKIMREIELGLGNI</sequence>
<evidence type="ECO:0000256" key="12">
    <source>
        <dbReference type="ARBA" id="ARBA00050403"/>
    </source>
</evidence>
<comment type="catalytic activity">
    <reaction evidence="26">
        <text>(6Z)-octadecenamide + H2O = (6Z)-octadecenoate + NH4(+)</text>
        <dbReference type="Rhea" id="RHEA:63008"/>
        <dbReference type="ChEBI" id="CHEBI:15377"/>
        <dbReference type="ChEBI" id="CHEBI:28938"/>
        <dbReference type="ChEBI" id="CHEBI:32375"/>
        <dbReference type="ChEBI" id="CHEBI:146168"/>
    </reaction>
    <physiologicalReaction direction="left-to-right" evidence="26">
        <dbReference type="Rhea" id="RHEA:63009"/>
    </physiologicalReaction>
</comment>
<evidence type="ECO:0000256" key="31">
    <source>
        <dbReference type="ARBA" id="ARBA00052857"/>
    </source>
</evidence>
<evidence type="ECO:0000256" key="33">
    <source>
        <dbReference type="ARBA" id="ARBA00073178"/>
    </source>
</evidence>
<comment type="catalytic activity">
    <reaction evidence="31">
        <text>(8Z,11Z,14Z)-eicosatrienamide + H2O = (8Z,11Z,14Z)-eicosatrienoate + NH4(+)</text>
        <dbReference type="Rhea" id="RHEA:62996"/>
        <dbReference type="ChEBI" id="CHEBI:15377"/>
        <dbReference type="ChEBI" id="CHEBI:28938"/>
        <dbReference type="ChEBI" id="CHEBI:71589"/>
        <dbReference type="ChEBI" id="CHEBI:146163"/>
    </reaction>
    <physiologicalReaction direction="left-to-right" evidence="31">
        <dbReference type="Rhea" id="RHEA:62997"/>
    </physiologicalReaction>
</comment>
<evidence type="ECO:0000256" key="2">
    <source>
        <dbReference type="ARBA" id="ARBA00009199"/>
    </source>
</evidence>
<keyword evidence="6" id="KW-0442">Lipid degradation</keyword>
<comment type="catalytic activity">
    <reaction evidence="28">
        <text>N-tricosanoyl-taurine + H2O = tricosanoate + taurine</text>
        <dbReference type="Rhea" id="RHEA:63164"/>
        <dbReference type="ChEBI" id="CHEBI:15377"/>
        <dbReference type="ChEBI" id="CHEBI:79007"/>
        <dbReference type="ChEBI" id="CHEBI:146197"/>
        <dbReference type="ChEBI" id="CHEBI:507393"/>
    </reaction>
    <physiologicalReaction direction="left-to-right" evidence="28">
        <dbReference type="Rhea" id="RHEA:63165"/>
    </physiologicalReaction>
</comment>
<dbReference type="PANTHER" id="PTHR45847:SF6">
    <property type="entry name" value="FATTY ACID AMIDE HYDROLASE"/>
    <property type="match status" value="1"/>
</dbReference>
<evidence type="ECO:0000259" key="40">
    <source>
        <dbReference type="Pfam" id="PF01425"/>
    </source>
</evidence>
<evidence type="ECO:0000256" key="34">
    <source>
        <dbReference type="ARBA" id="ARBA00077111"/>
    </source>
</evidence>
<evidence type="ECO:0000256" key="36">
    <source>
        <dbReference type="ARBA" id="ARBA00077216"/>
    </source>
</evidence>
<comment type="catalytic activity">
    <reaction evidence="32">
        <text>(15Z)-tetracosenamide + H2O = (15Z)-tetracosenoate + NH4(+)</text>
        <dbReference type="Rhea" id="RHEA:63028"/>
        <dbReference type="ChEBI" id="CHEBI:15377"/>
        <dbReference type="ChEBI" id="CHEBI:28938"/>
        <dbReference type="ChEBI" id="CHEBI:32392"/>
        <dbReference type="ChEBI" id="CHEBI:146166"/>
    </reaction>
    <physiologicalReaction direction="left-to-right" evidence="32">
        <dbReference type="Rhea" id="RHEA:63029"/>
    </physiologicalReaction>
</comment>
<dbReference type="InterPro" id="IPR052096">
    <property type="entry name" value="Endocannabinoid_amidase"/>
</dbReference>
<evidence type="ECO:0000256" key="27">
    <source>
        <dbReference type="ARBA" id="ARBA00052514"/>
    </source>
</evidence>
<evidence type="ECO:0000256" key="16">
    <source>
        <dbReference type="ARBA" id="ARBA00051200"/>
    </source>
</evidence>
<comment type="catalytic activity">
    <reaction evidence="10">
        <text>N-(5Z,8Z,11Z,14Z-eicosatetraenoyl)-ethanolamine + H2O = ethanolamine + (5Z,8Z,11Z,14Z)-eicosatetraenoate</text>
        <dbReference type="Rhea" id="RHEA:26136"/>
        <dbReference type="ChEBI" id="CHEBI:2700"/>
        <dbReference type="ChEBI" id="CHEBI:15377"/>
        <dbReference type="ChEBI" id="CHEBI:32395"/>
        <dbReference type="ChEBI" id="CHEBI:57603"/>
        <dbReference type="EC" id="3.5.1.99"/>
    </reaction>
    <physiologicalReaction direction="left-to-right" evidence="10">
        <dbReference type="Rhea" id="RHEA:26137"/>
    </physiologicalReaction>
</comment>
<reference evidence="41" key="1">
    <citation type="submission" date="2020-04" db="EMBL/GenBank/DDBJ databases">
        <authorList>
            <person name="Neveu A P."/>
        </authorList>
    </citation>
    <scope>NUCLEOTIDE SEQUENCE</scope>
    <source>
        <tissue evidence="41">Whole embryo</tissue>
    </source>
</reference>
<evidence type="ECO:0000256" key="19">
    <source>
        <dbReference type="ARBA" id="ARBA00051454"/>
    </source>
</evidence>
<comment type="catalytic activity">
    <reaction evidence="30">
        <text>(11Z,14Z,17Z)-eicosatrienamide + H2O = (11Z,14Z,17Z)-eicosatrienoate + NH4(+)</text>
        <dbReference type="Rhea" id="RHEA:63000"/>
        <dbReference type="ChEBI" id="CHEBI:15377"/>
        <dbReference type="ChEBI" id="CHEBI:28938"/>
        <dbReference type="ChEBI" id="CHEBI:77223"/>
        <dbReference type="ChEBI" id="CHEBI:146164"/>
    </reaction>
    <physiologicalReaction direction="left-to-right" evidence="30">
        <dbReference type="Rhea" id="RHEA:63001"/>
    </physiologicalReaction>
</comment>
<evidence type="ECO:0000256" key="37">
    <source>
        <dbReference type="PIRSR" id="PIRSR001221-1"/>
    </source>
</evidence>
<accession>A0A6F9DCX1</accession>
<evidence type="ECO:0000256" key="38">
    <source>
        <dbReference type="PIRSR" id="PIRSR001221-2"/>
    </source>
</evidence>
<evidence type="ECO:0000256" key="13">
    <source>
        <dbReference type="ARBA" id="ARBA00050481"/>
    </source>
</evidence>
<evidence type="ECO:0000256" key="23">
    <source>
        <dbReference type="ARBA" id="ARBA00052337"/>
    </source>
</evidence>
<comment type="catalytic activity">
    <reaction evidence="23">
        <text>(9Z,12Z,15Z)-octadecatrienamide + H2O = (9Z,12Z,15Z)-octadecatrienoate + NH4(+)</text>
        <dbReference type="Rhea" id="RHEA:62976"/>
        <dbReference type="ChEBI" id="CHEBI:15377"/>
        <dbReference type="ChEBI" id="CHEBI:28938"/>
        <dbReference type="ChEBI" id="CHEBI:32387"/>
        <dbReference type="ChEBI" id="CHEBI:142684"/>
    </reaction>
    <physiologicalReaction direction="left-to-right" evidence="23">
        <dbReference type="Rhea" id="RHEA:62977"/>
    </physiologicalReaction>
</comment>
<keyword evidence="39" id="KW-0812">Transmembrane</keyword>
<evidence type="ECO:0000256" key="29">
    <source>
        <dbReference type="ARBA" id="ARBA00052709"/>
    </source>
</evidence>
<evidence type="ECO:0000256" key="32">
    <source>
        <dbReference type="ARBA" id="ARBA00052906"/>
    </source>
</evidence>
<evidence type="ECO:0000256" key="4">
    <source>
        <dbReference type="ARBA" id="ARBA00022553"/>
    </source>
</evidence>
<dbReference type="GO" id="GO:0009062">
    <property type="term" value="P:fatty acid catabolic process"/>
    <property type="evidence" value="ECO:0007669"/>
    <property type="project" value="TreeGrafter"/>
</dbReference>
<comment type="catalytic activity">
    <reaction evidence="18">
        <text>N-(9Z-hexadecenoyl) ethanolamine + H2O = (9Z)-hexadecenoate + ethanolamine</text>
        <dbReference type="Rhea" id="RHEA:35563"/>
        <dbReference type="ChEBI" id="CHEBI:15377"/>
        <dbReference type="ChEBI" id="CHEBI:32372"/>
        <dbReference type="ChEBI" id="CHEBI:57603"/>
        <dbReference type="ChEBI" id="CHEBI:71465"/>
    </reaction>
    <physiologicalReaction direction="left-to-right" evidence="18">
        <dbReference type="Rhea" id="RHEA:35564"/>
    </physiologicalReaction>
</comment>
<dbReference type="EC" id="3.5.1.99" evidence="3"/>
<dbReference type="PIRSF" id="PIRSF001221">
    <property type="entry name" value="Amidase_fungi"/>
    <property type="match status" value="1"/>
</dbReference>
<comment type="catalytic activity">
    <reaction evidence="29">
        <text>N-(5Z,8Z,11Z,14Z)-eicosatetraenoyl-glycine + H2O = (5Z,8Z,11Z,14Z)-eicosatetraenoate + glycine</text>
        <dbReference type="Rhea" id="RHEA:64108"/>
        <dbReference type="ChEBI" id="CHEBI:15377"/>
        <dbReference type="ChEBI" id="CHEBI:32395"/>
        <dbReference type="ChEBI" id="CHEBI:57305"/>
        <dbReference type="ChEBI" id="CHEBI:59002"/>
    </reaction>
    <physiologicalReaction direction="left-to-right" evidence="29">
        <dbReference type="Rhea" id="RHEA:64109"/>
    </physiologicalReaction>
</comment>
<protein>
    <recommendedName>
        <fullName evidence="33">Fatty-acid amide hydrolase 1</fullName>
        <ecNumber evidence="3">3.5.1.99</ecNumber>
    </recommendedName>
    <alternativeName>
        <fullName evidence="36">Anandamide amidohydrolase 1</fullName>
    </alternativeName>
    <alternativeName>
        <fullName evidence="34">Fatty acid ester hydrolase</fullName>
    </alternativeName>
    <alternativeName>
        <fullName evidence="35">Oleamide hydrolase 1</fullName>
    </alternativeName>
</protein>
<evidence type="ECO:0000256" key="30">
    <source>
        <dbReference type="ARBA" id="ARBA00052818"/>
    </source>
</evidence>
<evidence type="ECO:0000256" key="17">
    <source>
        <dbReference type="ARBA" id="ARBA00051311"/>
    </source>
</evidence>
<comment type="similarity">
    <text evidence="2">Belongs to the amidase family.</text>
</comment>
<evidence type="ECO:0000256" key="21">
    <source>
        <dbReference type="ARBA" id="ARBA00051914"/>
    </source>
</evidence>
<feature type="binding site" evidence="38">
    <location>
        <position position="192"/>
    </location>
    <ligand>
        <name>substrate</name>
    </ligand>
</feature>
<comment type="catalytic activity">
    <reaction evidence="14">
        <text>tetradecamide + H2O = tetradecanoate + NH4(+)</text>
        <dbReference type="Rhea" id="RHEA:62992"/>
        <dbReference type="ChEBI" id="CHEBI:15377"/>
        <dbReference type="ChEBI" id="CHEBI:28938"/>
        <dbReference type="ChEBI" id="CHEBI:30807"/>
        <dbReference type="ChEBI" id="CHEBI:137125"/>
    </reaction>
    <physiologicalReaction direction="left-to-right" evidence="14">
        <dbReference type="Rhea" id="RHEA:62993"/>
    </physiologicalReaction>
</comment>
<feature type="binding site" evidence="38">
    <location>
        <begin position="239"/>
        <end position="242"/>
    </location>
    <ligand>
        <name>substrate</name>
    </ligand>
</feature>
<evidence type="ECO:0000256" key="11">
    <source>
        <dbReference type="ARBA" id="ARBA00050294"/>
    </source>
</evidence>
<comment type="catalytic activity">
    <reaction evidence="9">
        <text>N-(9Z-octadecenoyl) ethanolamine + H2O = ethanolamine + (9Z)-octadecenoate</text>
        <dbReference type="Rhea" id="RHEA:45060"/>
        <dbReference type="ChEBI" id="CHEBI:15377"/>
        <dbReference type="ChEBI" id="CHEBI:30823"/>
        <dbReference type="ChEBI" id="CHEBI:57603"/>
        <dbReference type="ChEBI" id="CHEBI:71466"/>
    </reaction>
    <physiologicalReaction direction="left-to-right" evidence="9">
        <dbReference type="Rhea" id="RHEA:45061"/>
    </physiologicalReaction>
</comment>
<evidence type="ECO:0000256" key="9">
    <source>
        <dbReference type="ARBA" id="ARBA00048052"/>
    </source>
</evidence>
<evidence type="ECO:0000256" key="20">
    <source>
        <dbReference type="ARBA" id="ARBA00051492"/>
    </source>
</evidence>
<comment type="catalytic activity">
    <reaction evidence="27">
        <text>N-(15Z-tetracosenoyl)-taurine + H2O = (15Z)-tetracosenoate + taurine</text>
        <dbReference type="Rhea" id="RHEA:63160"/>
        <dbReference type="ChEBI" id="CHEBI:15377"/>
        <dbReference type="ChEBI" id="CHEBI:32392"/>
        <dbReference type="ChEBI" id="CHEBI:146198"/>
        <dbReference type="ChEBI" id="CHEBI:507393"/>
    </reaction>
    <physiologicalReaction direction="left-to-right" evidence="27">
        <dbReference type="Rhea" id="RHEA:63161"/>
    </physiologicalReaction>
</comment>
<evidence type="ECO:0000256" key="25">
    <source>
        <dbReference type="ARBA" id="ARBA00052458"/>
    </source>
</evidence>
<comment type="catalytic activity">
    <reaction evidence="21">
        <text>N-docosanoyl-taurine + H2O = docosanoate + taurine</text>
        <dbReference type="Rhea" id="RHEA:63156"/>
        <dbReference type="ChEBI" id="CHEBI:15377"/>
        <dbReference type="ChEBI" id="CHEBI:23858"/>
        <dbReference type="ChEBI" id="CHEBI:146196"/>
        <dbReference type="ChEBI" id="CHEBI:507393"/>
    </reaction>
    <physiologicalReaction direction="left-to-right" evidence="21">
        <dbReference type="Rhea" id="RHEA:63157"/>
    </physiologicalReaction>
</comment>
<dbReference type="SUPFAM" id="SSF75304">
    <property type="entry name" value="Amidase signature (AS) enzymes"/>
    <property type="match status" value="1"/>
</dbReference>
<comment type="catalytic activity">
    <reaction evidence="8">
        <text>(9Z)-octadecenoate + glycine = N-(9Z-octadecenoyl)glycine + H2O</text>
        <dbReference type="Rhea" id="RHEA:51316"/>
        <dbReference type="ChEBI" id="CHEBI:15377"/>
        <dbReference type="ChEBI" id="CHEBI:30823"/>
        <dbReference type="ChEBI" id="CHEBI:57305"/>
        <dbReference type="ChEBI" id="CHEBI:133992"/>
    </reaction>
    <physiologicalReaction direction="right-to-left" evidence="8">
        <dbReference type="Rhea" id="RHEA:51318"/>
    </physiologicalReaction>
</comment>
<evidence type="ECO:0000256" key="5">
    <source>
        <dbReference type="ARBA" id="ARBA00022801"/>
    </source>
</evidence>
<comment type="catalytic activity">
    <reaction evidence="17">
        <text>(11Z)-eicosenamide + H2O = (11Z)-eicosenoate + NH4(+)</text>
        <dbReference type="Rhea" id="RHEA:63120"/>
        <dbReference type="ChEBI" id="CHEBI:15377"/>
        <dbReference type="ChEBI" id="CHEBI:28938"/>
        <dbReference type="ChEBI" id="CHEBI:32426"/>
        <dbReference type="ChEBI" id="CHEBI:146167"/>
    </reaction>
    <physiologicalReaction direction="left-to-right" evidence="17">
        <dbReference type="Rhea" id="RHEA:63121"/>
    </physiologicalReaction>
</comment>
<evidence type="ECO:0000256" key="26">
    <source>
        <dbReference type="ARBA" id="ARBA00052512"/>
    </source>
</evidence>
<name>A0A6F9DCX1_9ASCI</name>
<evidence type="ECO:0000256" key="39">
    <source>
        <dbReference type="SAM" id="Phobius"/>
    </source>
</evidence>
<proteinExistence type="evidence at transcript level"/>
<dbReference type="GO" id="GO:0004040">
    <property type="term" value="F:amidase activity"/>
    <property type="evidence" value="ECO:0007669"/>
    <property type="project" value="TreeGrafter"/>
</dbReference>
<keyword evidence="39" id="KW-1133">Transmembrane helix</keyword>
<evidence type="ECO:0000256" key="15">
    <source>
        <dbReference type="ARBA" id="ARBA00050992"/>
    </source>
</evidence>
<evidence type="ECO:0000256" key="28">
    <source>
        <dbReference type="ARBA" id="ARBA00052634"/>
    </source>
</evidence>
<dbReference type="AlphaFoldDB" id="A0A6F9DCX1"/>
<dbReference type="InterPro" id="IPR036928">
    <property type="entry name" value="AS_sf"/>
</dbReference>
<comment type="catalytic activity">
    <reaction evidence="13">
        <text>1-O-methyl-(5Z,8Z,11Z,14Z)-eicosatetraenoate + H2O = methanol + (5Z,8Z,11Z,14Z)-eicosatetraenoate + H(+)</text>
        <dbReference type="Rhea" id="RHEA:63052"/>
        <dbReference type="ChEBI" id="CHEBI:15377"/>
        <dbReference type="ChEBI" id="CHEBI:15378"/>
        <dbReference type="ChEBI" id="CHEBI:17790"/>
        <dbReference type="ChEBI" id="CHEBI:32395"/>
        <dbReference type="ChEBI" id="CHEBI:78033"/>
    </reaction>
    <physiologicalReaction direction="left-to-right" evidence="13">
        <dbReference type="Rhea" id="RHEA:63053"/>
    </physiologicalReaction>
</comment>
<dbReference type="InterPro" id="IPR023631">
    <property type="entry name" value="Amidase_dom"/>
</dbReference>
<feature type="binding site" evidence="38">
    <location>
        <position position="218"/>
    </location>
    <ligand>
        <name>substrate</name>
    </ligand>
</feature>
<comment type="catalytic activity">
    <reaction evidence="22">
        <text>N-(9Z-octadecenoyl)-taurine + H2O = taurine + (9Z)-octadecenoate</text>
        <dbReference type="Rhea" id="RHEA:63148"/>
        <dbReference type="ChEBI" id="CHEBI:15377"/>
        <dbReference type="ChEBI" id="CHEBI:30823"/>
        <dbReference type="ChEBI" id="CHEBI:146191"/>
        <dbReference type="ChEBI" id="CHEBI:507393"/>
    </reaction>
    <physiologicalReaction direction="left-to-right" evidence="22">
        <dbReference type="Rhea" id="RHEA:63149"/>
    </physiologicalReaction>
</comment>
<keyword evidence="39" id="KW-0472">Membrane</keyword>
<feature type="transmembrane region" description="Helical" evidence="39">
    <location>
        <begin position="12"/>
        <end position="34"/>
    </location>
</feature>
<comment type="catalytic activity">
    <reaction evidence="20">
        <text>N-tetracosanoyl-taurine + H2O = tetracosanoate + taurine</text>
        <dbReference type="Rhea" id="RHEA:63140"/>
        <dbReference type="ChEBI" id="CHEBI:15377"/>
        <dbReference type="ChEBI" id="CHEBI:31014"/>
        <dbReference type="ChEBI" id="CHEBI:132049"/>
        <dbReference type="ChEBI" id="CHEBI:507393"/>
    </reaction>
    <physiologicalReaction direction="left-to-right" evidence="20">
        <dbReference type="Rhea" id="RHEA:63141"/>
    </physiologicalReaction>
</comment>
<evidence type="ECO:0000256" key="3">
    <source>
        <dbReference type="ARBA" id="ARBA00012112"/>
    </source>
</evidence>
<evidence type="ECO:0000256" key="18">
    <source>
        <dbReference type="ARBA" id="ARBA00051346"/>
    </source>
</evidence>
<organism evidence="41">
    <name type="scientific">Phallusia mammillata</name>
    <dbReference type="NCBI Taxonomy" id="59560"/>
    <lineage>
        <taxon>Eukaryota</taxon>
        <taxon>Metazoa</taxon>
        <taxon>Chordata</taxon>
        <taxon>Tunicata</taxon>
        <taxon>Ascidiacea</taxon>
        <taxon>Phlebobranchia</taxon>
        <taxon>Ascidiidae</taxon>
        <taxon>Phallusia</taxon>
    </lineage>
</organism>
<evidence type="ECO:0000256" key="8">
    <source>
        <dbReference type="ARBA" id="ARBA00047450"/>
    </source>
</evidence>